<dbReference type="Proteomes" id="UP000177579">
    <property type="component" value="Unassembled WGS sequence"/>
</dbReference>
<sequence length="100" mass="11120">MTEFEFKVLETIKKIPKGRVTTYGEVAKAIRSPKSARAVGNALHKNPWAPKVPCHRIVNSNGTLGGYAGGVAKKINILRKEGVDVRRGRVINFKNILYKF</sequence>
<dbReference type="PANTHER" id="PTHR10815">
    <property type="entry name" value="METHYLATED-DNA--PROTEIN-CYSTEINE METHYLTRANSFERASE"/>
    <property type="match status" value="1"/>
</dbReference>
<evidence type="ECO:0000256" key="6">
    <source>
        <dbReference type="ARBA" id="ARBA00022763"/>
    </source>
</evidence>
<comment type="catalytic activity">
    <reaction evidence="1">
        <text>a 4-O-methyl-thymidine in DNA + L-cysteinyl-[protein] = a thymidine in DNA + S-methyl-L-cysteinyl-[protein]</text>
        <dbReference type="Rhea" id="RHEA:53428"/>
        <dbReference type="Rhea" id="RHEA-COMP:10131"/>
        <dbReference type="Rhea" id="RHEA-COMP:10132"/>
        <dbReference type="Rhea" id="RHEA-COMP:13555"/>
        <dbReference type="Rhea" id="RHEA-COMP:13556"/>
        <dbReference type="ChEBI" id="CHEBI:29950"/>
        <dbReference type="ChEBI" id="CHEBI:82612"/>
        <dbReference type="ChEBI" id="CHEBI:137386"/>
        <dbReference type="ChEBI" id="CHEBI:137387"/>
        <dbReference type="EC" id="2.1.1.63"/>
    </reaction>
</comment>
<evidence type="ECO:0000313" key="11">
    <source>
        <dbReference type="Proteomes" id="UP000177579"/>
    </source>
</evidence>
<dbReference type="InterPro" id="IPR014048">
    <property type="entry name" value="MethylDNA_cys_MeTrfase_DNA-bd"/>
</dbReference>
<evidence type="ECO:0000256" key="2">
    <source>
        <dbReference type="ARBA" id="ARBA00008711"/>
    </source>
</evidence>
<dbReference type="InterPro" id="IPR001497">
    <property type="entry name" value="MethylDNA_cys_MeTrfase_AS"/>
</dbReference>
<proteinExistence type="inferred from homology"/>
<evidence type="ECO:0000256" key="8">
    <source>
        <dbReference type="ARBA" id="ARBA00049348"/>
    </source>
</evidence>
<evidence type="ECO:0000256" key="1">
    <source>
        <dbReference type="ARBA" id="ARBA00001286"/>
    </source>
</evidence>
<dbReference type="FunFam" id="1.10.10.10:FF:000214">
    <property type="entry name" value="Methylated-DNA--protein-cysteine methyltransferase"/>
    <property type="match status" value="1"/>
</dbReference>
<protein>
    <recommendedName>
        <fullName evidence="3">methylated-DNA--[protein]-cysteine S-methyltransferase</fullName>
        <ecNumber evidence="3">2.1.1.63</ecNumber>
    </recommendedName>
</protein>
<evidence type="ECO:0000256" key="4">
    <source>
        <dbReference type="ARBA" id="ARBA00022603"/>
    </source>
</evidence>
<dbReference type="PANTHER" id="PTHR10815:SF13">
    <property type="entry name" value="METHYLATED-DNA--PROTEIN-CYSTEINE METHYLTRANSFERASE"/>
    <property type="match status" value="1"/>
</dbReference>
<gene>
    <name evidence="10" type="ORF">A2531_02435</name>
</gene>
<dbReference type="GO" id="GO:0006281">
    <property type="term" value="P:DNA repair"/>
    <property type="evidence" value="ECO:0007669"/>
    <property type="project" value="UniProtKB-KW"/>
</dbReference>
<dbReference type="GO" id="GO:0032259">
    <property type="term" value="P:methylation"/>
    <property type="evidence" value="ECO:0007669"/>
    <property type="project" value="UniProtKB-KW"/>
</dbReference>
<feature type="domain" description="Methylated-DNA-[protein]-cysteine S-methyltransferase DNA binding" evidence="9">
    <location>
        <begin position="3"/>
        <end position="83"/>
    </location>
</feature>
<dbReference type="InterPro" id="IPR036217">
    <property type="entry name" value="MethylDNA_cys_MeTrfase_DNAb"/>
</dbReference>
<dbReference type="EC" id="2.1.1.63" evidence="3"/>
<name>A0A1F5TRC7_9BACT</name>
<dbReference type="SUPFAM" id="SSF46767">
    <property type="entry name" value="Methylated DNA-protein cysteine methyltransferase, C-terminal domain"/>
    <property type="match status" value="1"/>
</dbReference>
<dbReference type="Gene3D" id="1.10.10.10">
    <property type="entry name" value="Winged helix-like DNA-binding domain superfamily/Winged helix DNA-binding domain"/>
    <property type="match status" value="1"/>
</dbReference>
<keyword evidence="4 10" id="KW-0489">Methyltransferase</keyword>
<evidence type="ECO:0000256" key="7">
    <source>
        <dbReference type="ARBA" id="ARBA00023204"/>
    </source>
</evidence>
<dbReference type="AlphaFoldDB" id="A0A1F5TRC7"/>
<dbReference type="InterPro" id="IPR036388">
    <property type="entry name" value="WH-like_DNA-bd_sf"/>
</dbReference>
<keyword evidence="7" id="KW-0234">DNA repair</keyword>
<accession>A0A1F5TRC7</accession>
<dbReference type="NCBIfam" id="TIGR00589">
    <property type="entry name" value="ogt"/>
    <property type="match status" value="1"/>
</dbReference>
<comment type="similarity">
    <text evidence="2">Belongs to the MGMT family.</text>
</comment>
<comment type="caution">
    <text evidence="10">The sequence shown here is derived from an EMBL/GenBank/DDBJ whole genome shotgun (WGS) entry which is preliminary data.</text>
</comment>
<evidence type="ECO:0000256" key="3">
    <source>
        <dbReference type="ARBA" id="ARBA00011918"/>
    </source>
</evidence>
<dbReference type="PROSITE" id="PS00374">
    <property type="entry name" value="MGMT"/>
    <property type="match status" value="1"/>
</dbReference>
<organism evidence="10 11">
    <name type="scientific">Candidatus Falkowbacteria bacterium RIFOXYD2_FULL_34_120</name>
    <dbReference type="NCBI Taxonomy" id="1798007"/>
    <lineage>
        <taxon>Bacteria</taxon>
        <taxon>Candidatus Falkowiibacteriota</taxon>
    </lineage>
</organism>
<dbReference type="CDD" id="cd06445">
    <property type="entry name" value="ATase"/>
    <property type="match status" value="1"/>
</dbReference>
<comment type="catalytic activity">
    <reaction evidence="8">
        <text>a 6-O-methyl-2'-deoxyguanosine in DNA + L-cysteinyl-[protein] = S-methyl-L-cysteinyl-[protein] + a 2'-deoxyguanosine in DNA</text>
        <dbReference type="Rhea" id="RHEA:24000"/>
        <dbReference type="Rhea" id="RHEA-COMP:10131"/>
        <dbReference type="Rhea" id="RHEA-COMP:10132"/>
        <dbReference type="Rhea" id="RHEA-COMP:11367"/>
        <dbReference type="Rhea" id="RHEA-COMP:11368"/>
        <dbReference type="ChEBI" id="CHEBI:29950"/>
        <dbReference type="ChEBI" id="CHEBI:82612"/>
        <dbReference type="ChEBI" id="CHEBI:85445"/>
        <dbReference type="ChEBI" id="CHEBI:85448"/>
        <dbReference type="EC" id="2.1.1.63"/>
    </reaction>
</comment>
<evidence type="ECO:0000259" key="9">
    <source>
        <dbReference type="Pfam" id="PF01035"/>
    </source>
</evidence>
<keyword evidence="6" id="KW-0227">DNA damage</keyword>
<dbReference type="GO" id="GO:0003908">
    <property type="term" value="F:methylated-DNA-[protein]-cysteine S-methyltransferase activity"/>
    <property type="evidence" value="ECO:0007669"/>
    <property type="project" value="UniProtKB-EC"/>
</dbReference>
<keyword evidence="5 10" id="KW-0808">Transferase</keyword>
<reference evidence="10 11" key="1">
    <citation type="journal article" date="2016" name="Nat. Commun.">
        <title>Thousands of microbial genomes shed light on interconnected biogeochemical processes in an aquifer system.</title>
        <authorList>
            <person name="Anantharaman K."/>
            <person name="Brown C.T."/>
            <person name="Hug L.A."/>
            <person name="Sharon I."/>
            <person name="Castelle C.J."/>
            <person name="Probst A.J."/>
            <person name="Thomas B.C."/>
            <person name="Singh A."/>
            <person name="Wilkins M.J."/>
            <person name="Karaoz U."/>
            <person name="Brodie E.L."/>
            <person name="Williams K.H."/>
            <person name="Hubbard S.S."/>
            <person name="Banfield J.F."/>
        </authorList>
    </citation>
    <scope>NUCLEOTIDE SEQUENCE [LARGE SCALE GENOMIC DNA]</scope>
</reference>
<dbReference type="EMBL" id="MFGO01000008">
    <property type="protein sequence ID" value="OGF41526.1"/>
    <property type="molecule type" value="Genomic_DNA"/>
</dbReference>
<dbReference type="Pfam" id="PF01035">
    <property type="entry name" value="DNA_binding_1"/>
    <property type="match status" value="1"/>
</dbReference>
<evidence type="ECO:0000256" key="5">
    <source>
        <dbReference type="ARBA" id="ARBA00022679"/>
    </source>
</evidence>
<evidence type="ECO:0000313" key="10">
    <source>
        <dbReference type="EMBL" id="OGF41526.1"/>
    </source>
</evidence>